<dbReference type="HOGENOM" id="CLU_161848_2_0_5"/>
<protein>
    <recommendedName>
        <fullName evidence="4">Lipoprotein</fullName>
    </recommendedName>
</protein>
<dbReference type="InterPro" id="IPR047937">
    <property type="entry name" value="Eex_IncN-like"/>
</dbReference>
<dbReference type="RefSeq" id="WP_015398434.1">
    <property type="nucleotide sequence ID" value="NC_020300.1"/>
</dbReference>
<dbReference type="PATRIC" id="fig|1094489.3.peg.1307"/>
<gene>
    <name evidence="2" type="ordered locus">BAnh1_10620</name>
</gene>
<feature type="chain" id="PRO_5004016082" description="Lipoprotein" evidence="1">
    <location>
        <begin position="20"/>
        <end position="73"/>
    </location>
</feature>
<feature type="signal peptide" evidence="1">
    <location>
        <begin position="1"/>
        <end position="19"/>
    </location>
</feature>
<dbReference type="OrthoDB" id="7926012at2"/>
<dbReference type="STRING" id="1094489.BAnh1_10620"/>
<name>M1P505_BARAA</name>
<keyword evidence="1" id="KW-0732">Signal</keyword>
<dbReference type="PROSITE" id="PS51257">
    <property type="entry name" value="PROKAR_LIPOPROTEIN"/>
    <property type="match status" value="1"/>
</dbReference>
<evidence type="ECO:0000313" key="2">
    <source>
        <dbReference type="EMBL" id="AGF74930.1"/>
    </source>
</evidence>
<dbReference type="NCBIfam" id="NF033894">
    <property type="entry name" value="Eex_IncN"/>
    <property type="match status" value="1"/>
</dbReference>
<dbReference type="eggNOG" id="ENOG50326TB">
    <property type="taxonomic scope" value="Bacteria"/>
</dbReference>
<keyword evidence="3" id="KW-1185">Reference proteome</keyword>
<dbReference type="AlphaFoldDB" id="M1P505"/>
<evidence type="ECO:0000256" key="1">
    <source>
        <dbReference type="SAM" id="SignalP"/>
    </source>
</evidence>
<dbReference type="KEGG" id="baus:BAnh1_10620"/>
<evidence type="ECO:0008006" key="4">
    <source>
        <dbReference type="Google" id="ProtNLM"/>
    </source>
</evidence>
<sequence length="73" mass="8242">MKKYFLMITVLLAPLFITACEKTFSKEEFKQNRALLSEWLAKCGLGGSSENCQNARIAIQEIGYDFFLGASKQ</sequence>
<evidence type="ECO:0000313" key="3">
    <source>
        <dbReference type="Proteomes" id="UP000011729"/>
    </source>
</evidence>
<dbReference type="EMBL" id="CP003123">
    <property type="protein sequence ID" value="AGF74930.1"/>
    <property type="molecule type" value="Genomic_DNA"/>
</dbReference>
<accession>M1P505</accession>
<proteinExistence type="predicted"/>
<reference evidence="2 3" key="1">
    <citation type="journal article" date="2013" name="PLoS Genet.">
        <title>A gene transfer agent and a dynamic repertoire of secretion systems hold the keys to the explosive radiation of the emerging pathogen Bartonella.</title>
        <authorList>
            <person name="Guy L."/>
            <person name="Nystedt B."/>
            <person name="Toft C."/>
            <person name="Zaremba-Niedzwiedzka K."/>
            <person name="Berglund E.C."/>
            <person name="Granberg F."/>
            <person name="Naslund K."/>
            <person name="Eriksson A.S."/>
            <person name="Andersson S.G."/>
        </authorList>
    </citation>
    <scope>NUCLEOTIDE SEQUENCE [LARGE SCALE GENOMIC DNA]</scope>
    <source>
        <strain evidence="2 3">Aust/NH1</strain>
    </source>
</reference>
<dbReference type="Proteomes" id="UP000011729">
    <property type="component" value="Chromosome"/>
</dbReference>
<organism evidence="2 3">
    <name type="scientific">Bartonella australis (strain Aust/NH1)</name>
    <dbReference type="NCBI Taxonomy" id="1094489"/>
    <lineage>
        <taxon>Bacteria</taxon>
        <taxon>Pseudomonadati</taxon>
        <taxon>Pseudomonadota</taxon>
        <taxon>Alphaproteobacteria</taxon>
        <taxon>Hyphomicrobiales</taxon>
        <taxon>Bartonellaceae</taxon>
        <taxon>Bartonella</taxon>
    </lineage>
</organism>